<organism evidence="16">
    <name type="scientific">Chlorella variabilis</name>
    <name type="common">Green alga</name>
    <dbReference type="NCBI Taxonomy" id="554065"/>
    <lineage>
        <taxon>Eukaryota</taxon>
        <taxon>Viridiplantae</taxon>
        <taxon>Chlorophyta</taxon>
        <taxon>core chlorophytes</taxon>
        <taxon>Trebouxiophyceae</taxon>
        <taxon>Chlorellales</taxon>
        <taxon>Chlorellaceae</taxon>
        <taxon>Chlorella clade</taxon>
        <taxon>Chlorella</taxon>
    </lineage>
</organism>
<keyword evidence="7 8" id="KW-0539">Nucleus</keyword>
<dbReference type="Pfam" id="PF01426">
    <property type="entry name" value="BAH"/>
    <property type="match status" value="1"/>
</dbReference>
<dbReference type="GO" id="GO:0003682">
    <property type="term" value="F:chromatin binding"/>
    <property type="evidence" value="ECO:0007669"/>
    <property type="project" value="UniProtKB-UniRule"/>
</dbReference>
<dbReference type="Pfam" id="PF00145">
    <property type="entry name" value="DNA_methylase"/>
    <property type="match status" value="1"/>
</dbReference>
<dbReference type="Gene3D" id="2.30.30.490">
    <property type="match status" value="2"/>
</dbReference>
<dbReference type="SUPFAM" id="SSF53335">
    <property type="entry name" value="S-adenosyl-L-methionine-dependent methyltransferases"/>
    <property type="match status" value="1"/>
</dbReference>
<dbReference type="InterPro" id="IPR001525">
    <property type="entry name" value="C5_MeTfrase"/>
</dbReference>
<comment type="similarity">
    <text evidence="8 10 11">Belongs to the class I-like SAM-binding methyltransferase superfamily. C5-methyltransferase family.</text>
</comment>
<keyword evidence="5" id="KW-0677">Repeat</keyword>
<protein>
    <recommendedName>
        <fullName evidence="8">DNA (cytosine-5)-methyltransferase</fullName>
        <ecNumber evidence="8">2.1.1.37</ecNumber>
    </recommendedName>
</protein>
<feature type="region of interest" description="Disordered" evidence="13">
    <location>
        <begin position="446"/>
        <end position="478"/>
    </location>
</feature>
<proteinExistence type="inferred from homology"/>
<feature type="compositionally biased region" description="Gly residues" evidence="13">
    <location>
        <begin position="224"/>
        <end position="244"/>
    </location>
</feature>
<dbReference type="PANTHER" id="PTHR10629">
    <property type="entry name" value="CYTOSINE-SPECIFIC METHYLTRANSFERASE"/>
    <property type="match status" value="1"/>
</dbReference>
<dbReference type="GO" id="GO:0003886">
    <property type="term" value="F:DNA (cytosine-5-)-methyltransferase activity"/>
    <property type="evidence" value="ECO:0007669"/>
    <property type="project" value="UniProtKB-UniRule"/>
</dbReference>
<keyword evidence="6 8" id="KW-0238">DNA-binding</keyword>
<dbReference type="Gene3D" id="3.90.120.10">
    <property type="entry name" value="DNA Methylase, subunit A, domain 2"/>
    <property type="match status" value="1"/>
</dbReference>
<dbReference type="KEGG" id="cvr:CHLNCDRAFT_137705"/>
<evidence type="ECO:0000313" key="15">
    <source>
        <dbReference type="EMBL" id="EFN59320.1"/>
    </source>
</evidence>
<dbReference type="EC" id="2.1.1.37" evidence="8"/>
<dbReference type="Pfam" id="PF12047">
    <property type="entry name" value="DNMT1-RFD"/>
    <property type="match status" value="1"/>
</dbReference>
<dbReference type="Gene3D" id="3.40.50.150">
    <property type="entry name" value="Vaccinia Virus protein VP39"/>
    <property type="match status" value="1"/>
</dbReference>
<dbReference type="InterPro" id="IPR031303">
    <property type="entry name" value="C5_meth_CS"/>
</dbReference>
<dbReference type="InParanoid" id="E1Z4B1"/>
<dbReference type="OMA" id="KINDAEC"/>
<feature type="compositionally biased region" description="Acidic residues" evidence="13">
    <location>
        <begin position="464"/>
        <end position="478"/>
    </location>
</feature>
<dbReference type="GO" id="GO:0005634">
    <property type="term" value="C:nucleus"/>
    <property type="evidence" value="ECO:0007669"/>
    <property type="project" value="UniProtKB-SubCell"/>
</dbReference>
<dbReference type="eggNOG" id="ENOG502QPKK">
    <property type="taxonomic scope" value="Eukaryota"/>
</dbReference>
<dbReference type="FunCoup" id="E1Z4B1">
    <property type="interactions" value="1013"/>
</dbReference>
<keyword evidence="2 8" id="KW-0489">Methyltransferase</keyword>
<evidence type="ECO:0000256" key="3">
    <source>
        <dbReference type="ARBA" id="ARBA00022679"/>
    </source>
</evidence>
<dbReference type="PRINTS" id="PR00105">
    <property type="entry name" value="C5METTRFRASE"/>
</dbReference>
<dbReference type="PIRSF" id="PIRSF037404">
    <property type="entry name" value="DNMT1"/>
    <property type="match status" value="1"/>
</dbReference>
<dbReference type="FunFam" id="3.40.50.150:FF:000108">
    <property type="entry name" value="DNA (cytosine-5)-methyltransferase"/>
    <property type="match status" value="1"/>
</dbReference>
<keyword evidence="3 8" id="KW-0808">Transferase</keyword>
<reference evidence="15 16" key="1">
    <citation type="journal article" date="2010" name="Plant Cell">
        <title>The Chlorella variabilis NC64A genome reveals adaptation to photosymbiosis, coevolution with viruses, and cryptic sex.</title>
        <authorList>
            <person name="Blanc G."/>
            <person name="Duncan G."/>
            <person name="Agarkova I."/>
            <person name="Borodovsky M."/>
            <person name="Gurnon J."/>
            <person name="Kuo A."/>
            <person name="Lindquist E."/>
            <person name="Lucas S."/>
            <person name="Pangilinan J."/>
            <person name="Polle J."/>
            <person name="Salamov A."/>
            <person name="Terry A."/>
            <person name="Yamada T."/>
            <person name="Dunigan D.D."/>
            <person name="Grigoriev I.V."/>
            <person name="Claverie J.M."/>
            <person name="Van Etten J.L."/>
        </authorList>
    </citation>
    <scope>NUCLEOTIDE SEQUENCE [LARGE SCALE GENOMIC DNA]</scope>
    <source>
        <strain evidence="15 16">NC64A</strain>
    </source>
</reference>
<accession>E1Z4B1</accession>
<evidence type="ECO:0000256" key="12">
    <source>
        <dbReference type="RuleBase" id="RU000417"/>
    </source>
</evidence>
<keyword evidence="16" id="KW-1185">Reference proteome</keyword>
<dbReference type="InterPro" id="IPR018117">
    <property type="entry name" value="C5_DNA_meth_AS"/>
</dbReference>
<evidence type="ECO:0000256" key="11">
    <source>
        <dbReference type="RuleBase" id="RU000416"/>
    </source>
</evidence>
<dbReference type="RefSeq" id="XP_005851422.1">
    <property type="nucleotide sequence ID" value="XM_005851360.1"/>
</dbReference>
<dbReference type="OrthoDB" id="5376140at2759"/>
<name>E1Z4B1_CHLVA</name>
<dbReference type="SMART" id="SM00439">
    <property type="entry name" value="BAH"/>
    <property type="match status" value="2"/>
</dbReference>
<dbReference type="FunFam" id="3.90.120.10:FF:000002">
    <property type="entry name" value="DNA (cytosine-5)-methyltransferase"/>
    <property type="match status" value="1"/>
</dbReference>
<dbReference type="InterPro" id="IPR050390">
    <property type="entry name" value="C5-Methyltransferase"/>
</dbReference>
<dbReference type="GeneID" id="17358886"/>
<comment type="subcellular location">
    <subcellularLocation>
        <location evidence="1 8">Nucleus</location>
    </subcellularLocation>
</comment>
<evidence type="ECO:0000256" key="13">
    <source>
        <dbReference type="SAM" id="MobiDB-lite"/>
    </source>
</evidence>
<sequence length="1369" mass="148569">MPPCAKFLAPVASRSELSSRAPANLLVLLTSCTANKLYRHTVLPQAKDYKYVGSQKQNGGIVIRDMEAAAASGAGAPAVEAKEGDKQMEADEDLARQLQAKMDAEMRAKRPGAPKGNKGAQAYMRVSESEIADDYPAPQAYRKEDEETDELILMDDECADVDPEYLPRRLLTDFSIYNAEGMFGSLELLPMWSGVDPDVELYASGLVVDDEGDFSGGQALNDDGAGGSGSGAGGSSSGAGGSGVGPAEPAGMRMYLSQIREWVVDFGADMLFISIRTDVAWYRLSVPAAKYAPWFGVVLKCARLAVKVLQLLSLEARASKLSFNDIVKRLAAQDETETTFVSKKVDAVERFVVAHGQIIINQFQNYPVKEVQKSAFVSTLRERMAQLRHCKLYKAGKKEVVRGQRVNRNPMGSNQLHDVARSNKPMTATATVMVKNVWQAYFRGAKPEGEGEEGGAEGEAAKEVEEDENEEEAEDDVAEDALAQGAAKKAGAAAAKKKKAAKGAWVGAVARTEDGDKFYSKAKVGEVQVALGDAVLLAAEEDDEGAPLALVQAMWQTADGSKEVQVRLLARGEETVLGDAASDSEVFLTTELETRELTSIVEKASVSKLERVWDASKRREQFQQDQELRQRNEEAAKEGRPLELFWRRQYAPHEGMFCDPPADLQLGTRLPEDDGKPAKGLKVLAGGKGFVKDGVEYREGDFLFVGPTVFDQLEDAQQDGSHVGLRAWGIAQLVRLGKVEKAEGKGKAAKGKGKKGEDDWEDSEEAGSNKGGGKGRGAAAAGDKVSALTVRRYYRPEDISREQAYKAASFYEVYASEEEVTVSVDDVVGRCRVVPKGYPTSIDTFECAATFTRKGKKFGPAPQLAIPEDLQDFDPMEEEEEKAAAVAPRADKGKGKVGEEAEPAAAAEQGKAVAGAGAFPGDDGIALATMDIFAGCGGLSEGMHQAGAAVSKWGIEYERPAAAAFEVNNPQAAVFCNNCNVLLHAAMTKAGLEDDCDACDDAKEGTANLPSEQMAALPLPGEVDFICGGPPCQGYSGMNRFNKGNWSMVQNSMVMAFLSPRYFLLENVRNFVSHNKSFTFRLTVRSLLDMGYQVRFGVLNAGNFGVAQSRKRTFIWAAAPGELLPDWPKLMHCFRTPQLTINLPGGVQYRAVPQTVGAPLRPVTVRDAIADLPEIENGHMVEEMEYVGGPVSAFQQHVRGDCTQLTDHISKQMNELNLERCRCIPKNCPGADWRVLEEIVKADPGREKFKGQPLVPWCLPNTADRHNGWRGLFGRLDWNGHFPTSTTDPQPMGKVGQVFHPEQDRIVSVRECARAQGFPDKHRFVGTVHNKHRQVGNAVPPPLAAALGRQLRKALEAKAEAERQKALAA</sequence>
<dbReference type="PANTHER" id="PTHR10629:SF52">
    <property type="entry name" value="DNA (CYTOSINE-5)-METHYLTRANSFERASE 1"/>
    <property type="match status" value="1"/>
</dbReference>
<evidence type="ECO:0000256" key="1">
    <source>
        <dbReference type="ARBA" id="ARBA00004123"/>
    </source>
</evidence>
<dbReference type="EMBL" id="GL433836">
    <property type="protein sequence ID" value="EFN59320.1"/>
    <property type="molecule type" value="Genomic_DNA"/>
</dbReference>
<dbReference type="STRING" id="554065.E1Z4B1"/>
<dbReference type="PROSITE" id="PS00094">
    <property type="entry name" value="C5_MTASE_1"/>
    <property type="match status" value="1"/>
</dbReference>
<feature type="domain" description="BAH" evidence="14">
    <location>
        <begin position="527"/>
        <end position="661"/>
    </location>
</feature>
<dbReference type="PROSITE" id="PS51679">
    <property type="entry name" value="SAM_MT_C5"/>
    <property type="match status" value="1"/>
</dbReference>
<dbReference type="GO" id="GO:0032259">
    <property type="term" value="P:methylation"/>
    <property type="evidence" value="ECO:0007669"/>
    <property type="project" value="UniProtKB-KW"/>
</dbReference>
<dbReference type="Proteomes" id="UP000008141">
    <property type="component" value="Unassembled WGS sequence"/>
</dbReference>
<dbReference type="PROSITE" id="PS51257">
    <property type="entry name" value="PROKAR_LIPOPROTEIN"/>
    <property type="match status" value="1"/>
</dbReference>
<evidence type="ECO:0000256" key="8">
    <source>
        <dbReference type="PIRNR" id="PIRNR037404"/>
    </source>
</evidence>
<feature type="compositionally biased region" description="Basic and acidic residues" evidence="13">
    <location>
        <begin position="889"/>
        <end position="899"/>
    </location>
</feature>
<dbReference type="GO" id="GO:0044027">
    <property type="term" value="P:negative regulation of gene expression via chromosomal CpG island methylation"/>
    <property type="evidence" value="ECO:0007669"/>
    <property type="project" value="TreeGrafter"/>
</dbReference>
<evidence type="ECO:0000256" key="9">
    <source>
        <dbReference type="PIRSR" id="PIRSR037404-1"/>
    </source>
</evidence>
<keyword evidence="4 8" id="KW-0949">S-adenosyl-L-methionine</keyword>
<feature type="region of interest" description="Disordered" evidence="13">
    <location>
        <begin position="881"/>
        <end position="903"/>
    </location>
</feature>
<evidence type="ECO:0000256" key="4">
    <source>
        <dbReference type="ARBA" id="ARBA00022691"/>
    </source>
</evidence>
<evidence type="ECO:0000259" key="14">
    <source>
        <dbReference type="PROSITE" id="PS51038"/>
    </source>
</evidence>
<dbReference type="GO" id="GO:0006346">
    <property type="term" value="P:DNA methylation-dependent constitutive heterochromatin formation"/>
    <property type="evidence" value="ECO:0007669"/>
    <property type="project" value="InterPro"/>
</dbReference>
<dbReference type="PROSITE" id="PS00095">
    <property type="entry name" value="C5_MTASE_2"/>
    <property type="match status" value="1"/>
</dbReference>
<dbReference type="InterPro" id="IPR001025">
    <property type="entry name" value="BAH_dom"/>
</dbReference>
<evidence type="ECO:0000256" key="7">
    <source>
        <dbReference type="ARBA" id="ARBA00023242"/>
    </source>
</evidence>
<feature type="active site" evidence="9 10">
    <location>
        <position position="1032"/>
    </location>
</feature>
<dbReference type="GO" id="GO:0003677">
    <property type="term" value="F:DNA binding"/>
    <property type="evidence" value="ECO:0007669"/>
    <property type="project" value="UniProtKB-KW"/>
</dbReference>
<dbReference type="InterPro" id="IPR029063">
    <property type="entry name" value="SAM-dependent_MTases_sf"/>
</dbReference>
<evidence type="ECO:0000256" key="2">
    <source>
        <dbReference type="ARBA" id="ARBA00022603"/>
    </source>
</evidence>
<gene>
    <name evidence="15" type="ORF">CHLNCDRAFT_137705</name>
</gene>
<dbReference type="NCBIfam" id="TIGR00675">
    <property type="entry name" value="dcm"/>
    <property type="match status" value="1"/>
</dbReference>
<evidence type="ECO:0000256" key="5">
    <source>
        <dbReference type="ARBA" id="ARBA00022737"/>
    </source>
</evidence>
<dbReference type="InterPro" id="IPR043151">
    <property type="entry name" value="BAH_sf"/>
</dbReference>
<evidence type="ECO:0000313" key="16">
    <source>
        <dbReference type="Proteomes" id="UP000008141"/>
    </source>
</evidence>
<evidence type="ECO:0000256" key="10">
    <source>
        <dbReference type="PROSITE-ProRule" id="PRU01016"/>
    </source>
</evidence>
<comment type="catalytic activity">
    <reaction evidence="8 12">
        <text>a 2'-deoxycytidine in DNA + S-adenosyl-L-methionine = a 5-methyl-2'-deoxycytidine in DNA + S-adenosyl-L-homocysteine + H(+)</text>
        <dbReference type="Rhea" id="RHEA:13681"/>
        <dbReference type="Rhea" id="RHEA-COMP:11369"/>
        <dbReference type="Rhea" id="RHEA-COMP:11370"/>
        <dbReference type="ChEBI" id="CHEBI:15378"/>
        <dbReference type="ChEBI" id="CHEBI:57856"/>
        <dbReference type="ChEBI" id="CHEBI:59789"/>
        <dbReference type="ChEBI" id="CHEBI:85452"/>
        <dbReference type="ChEBI" id="CHEBI:85454"/>
        <dbReference type="EC" id="2.1.1.37"/>
    </reaction>
</comment>
<dbReference type="PROSITE" id="PS51038">
    <property type="entry name" value="BAH"/>
    <property type="match status" value="1"/>
</dbReference>
<dbReference type="InterPro" id="IPR022702">
    <property type="entry name" value="Cytosine_MeTrfase1_RFD"/>
</dbReference>
<feature type="region of interest" description="Disordered" evidence="13">
    <location>
        <begin position="217"/>
        <end position="244"/>
    </location>
</feature>
<evidence type="ECO:0000256" key="6">
    <source>
        <dbReference type="ARBA" id="ARBA00023125"/>
    </source>
</evidence>
<feature type="region of interest" description="Disordered" evidence="13">
    <location>
        <begin position="745"/>
        <end position="779"/>
    </location>
</feature>